<comment type="catalytic activity">
    <reaction evidence="6">
        <text>Couples ATP hydrolysis with the unwinding of duplex DNA by translocating in the 3'-5' direction.</text>
        <dbReference type="EC" id="5.6.2.4"/>
    </reaction>
</comment>
<evidence type="ECO:0000259" key="10">
    <source>
        <dbReference type="Pfam" id="PF13361"/>
    </source>
</evidence>
<dbReference type="InterPro" id="IPR027417">
    <property type="entry name" value="P-loop_NTPase"/>
</dbReference>
<evidence type="ECO:0000256" key="2">
    <source>
        <dbReference type="ARBA" id="ARBA00022801"/>
    </source>
</evidence>
<dbReference type="Proteomes" id="UP000007468">
    <property type="component" value="Chromosome"/>
</dbReference>
<dbReference type="InterPro" id="IPR014017">
    <property type="entry name" value="DNA_helicase_UvrD-like_C"/>
</dbReference>
<accession>D6GRV9</accession>
<dbReference type="GO" id="GO:0003677">
    <property type="term" value="F:DNA binding"/>
    <property type="evidence" value="ECO:0007669"/>
    <property type="project" value="InterPro"/>
</dbReference>
<keyword evidence="5" id="KW-0413">Isomerase</keyword>
<keyword evidence="12" id="KW-1185">Reference proteome</keyword>
<dbReference type="InterPro" id="IPR000212">
    <property type="entry name" value="DNA_helicase_UvrD/REP"/>
</dbReference>
<protein>
    <recommendedName>
        <fullName evidence="7">DNA 3'-5' helicase</fullName>
        <ecNumber evidence="7">5.6.2.4</ecNumber>
    </recommendedName>
</protein>
<feature type="domain" description="UvrD-like helicase C-terminal" evidence="10">
    <location>
        <begin position="376"/>
        <end position="472"/>
    </location>
</feature>
<dbReference type="Pfam" id="PF13361">
    <property type="entry name" value="UvrD_C"/>
    <property type="match status" value="1"/>
</dbReference>
<dbReference type="EC" id="5.6.2.4" evidence="7"/>
<evidence type="ECO:0000256" key="6">
    <source>
        <dbReference type="ARBA" id="ARBA00034617"/>
    </source>
</evidence>
<evidence type="ECO:0000256" key="8">
    <source>
        <dbReference type="ARBA" id="ARBA00048988"/>
    </source>
</evidence>
<dbReference type="eggNOG" id="COG0210">
    <property type="taxonomic scope" value="Bacteria"/>
</dbReference>
<evidence type="ECO:0000256" key="1">
    <source>
        <dbReference type="ARBA" id="ARBA00022741"/>
    </source>
</evidence>
<feature type="domain" description="UvrD-like helicase ATP-binding" evidence="9">
    <location>
        <begin position="205"/>
        <end position="310"/>
    </location>
</feature>
<keyword evidence="3" id="KW-0347">Helicase</keyword>
<dbReference type="KEGG" id="faa:HMPREF0389_00315"/>
<dbReference type="EMBL" id="CP002390">
    <property type="protein sequence ID" value="EFE28400.1"/>
    <property type="molecule type" value="Genomic_DNA"/>
</dbReference>
<dbReference type="InterPro" id="IPR014016">
    <property type="entry name" value="UvrD-like_ATP-bd"/>
</dbReference>
<dbReference type="SUPFAM" id="SSF52540">
    <property type="entry name" value="P-loop containing nucleoside triphosphate hydrolases"/>
    <property type="match status" value="1"/>
</dbReference>
<evidence type="ECO:0000256" key="4">
    <source>
        <dbReference type="ARBA" id="ARBA00022840"/>
    </source>
</evidence>
<proteinExistence type="predicted"/>
<keyword evidence="1" id="KW-0547">Nucleotide-binding</keyword>
<dbReference type="GO" id="GO:0005524">
    <property type="term" value="F:ATP binding"/>
    <property type="evidence" value="ECO:0007669"/>
    <property type="project" value="UniProtKB-KW"/>
</dbReference>
<evidence type="ECO:0000313" key="12">
    <source>
        <dbReference type="Proteomes" id="UP000007468"/>
    </source>
</evidence>
<dbReference type="PANTHER" id="PTHR11070">
    <property type="entry name" value="UVRD / RECB / PCRA DNA HELICASE FAMILY MEMBER"/>
    <property type="match status" value="1"/>
</dbReference>
<dbReference type="PATRIC" id="fig|546269.5.peg.340"/>
<organism evidence="11 12">
    <name type="scientific">Filifactor alocis (strain ATCC 35896 / CCUG 47790 / D40 B5)</name>
    <name type="common">Fusobacterium alocis</name>
    <dbReference type="NCBI Taxonomy" id="546269"/>
    <lineage>
        <taxon>Bacteria</taxon>
        <taxon>Bacillati</taxon>
        <taxon>Bacillota</taxon>
        <taxon>Clostridia</taxon>
        <taxon>Peptostreptococcales</taxon>
        <taxon>Filifactoraceae</taxon>
        <taxon>Filifactor</taxon>
    </lineage>
</organism>
<comment type="catalytic activity">
    <reaction evidence="8">
        <text>ATP + H2O = ADP + phosphate + H(+)</text>
        <dbReference type="Rhea" id="RHEA:13065"/>
        <dbReference type="ChEBI" id="CHEBI:15377"/>
        <dbReference type="ChEBI" id="CHEBI:15378"/>
        <dbReference type="ChEBI" id="CHEBI:30616"/>
        <dbReference type="ChEBI" id="CHEBI:43474"/>
        <dbReference type="ChEBI" id="CHEBI:456216"/>
        <dbReference type="EC" id="5.6.2.4"/>
    </reaction>
</comment>
<dbReference type="STRING" id="546269.HMPREF0389_00315"/>
<dbReference type="AlphaFoldDB" id="D6GRV9"/>
<dbReference type="Pfam" id="PF00580">
    <property type="entry name" value="UvrD-helicase"/>
    <property type="match status" value="1"/>
</dbReference>
<name>D6GRV9_FILAD</name>
<evidence type="ECO:0000313" key="11">
    <source>
        <dbReference type="EMBL" id="EFE28400.1"/>
    </source>
</evidence>
<sequence>MSSVSDVDALKVRNSEKEFYRYMSDKLKGYGFTKVVSFPYVYSDFIYIHEGRVGLFRFMDTNEDTFSILSEELLEIMEEEIQKAKDTLNCNNISFEIPYYYIMPYVDLAEFGLEDKRRYIIDKYIFERLINSEELFDNYLSCTFSEEEINCFQLTMMKDYYIFKKSTDLRSGKGNLSDINYFYRNHEYKAIFMDSVEIKHINSIKYGRTLIEGSSGTGKTTILFNRAIKLSKLFPNDEFIYITFNKQLVNKLKGILEMKNLKIDNLKIINFHQYILQLGKPYGLNMPISKGFKTFDTEFLKIFKKISQIYKNKRIYRGIFLDESENFSDIEIDFLLGSIYTKKSFFIVSQDKSKDIRNSRKSIWKDIDQVDFDEIIYLKTNYRACTNINNSINTFIDQARDYVEKYYGMGLEEYAKKGYTKIKNVGLSGYFLTKDINDSLRIICKQITMCLEQGYRYSDICIVYPFNSKKMKGNNYVFYQFLIKNMLKEQDIPFLIATDEMTNMTNKIGVTLSNVYTVSNLEFSVVFFLELESVELSFRKHILEEQIFLQEFNIIYTILNRSLERLYLFIEDRESDLNKNRWSQMIRESFFKLEE</sequence>
<evidence type="ECO:0000256" key="3">
    <source>
        <dbReference type="ARBA" id="ARBA00022806"/>
    </source>
</evidence>
<dbReference type="GO" id="GO:0003678">
    <property type="term" value="F:DNA helicase activity"/>
    <property type="evidence" value="ECO:0007669"/>
    <property type="project" value="InterPro"/>
</dbReference>
<evidence type="ECO:0000256" key="7">
    <source>
        <dbReference type="ARBA" id="ARBA00034808"/>
    </source>
</evidence>
<keyword evidence="2" id="KW-0378">Hydrolase</keyword>
<keyword evidence="4" id="KW-0067">ATP-binding</keyword>
<evidence type="ECO:0000259" key="9">
    <source>
        <dbReference type="Pfam" id="PF00580"/>
    </source>
</evidence>
<dbReference type="Gene3D" id="3.40.50.300">
    <property type="entry name" value="P-loop containing nucleotide triphosphate hydrolases"/>
    <property type="match status" value="2"/>
</dbReference>
<evidence type="ECO:0000256" key="5">
    <source>
        <dbReference type="ARBA" id="ARBA00023235"/>
    </source>
</evidence>
<dbReference type="GO" id="GO:0016787">
    <property type="term" value="F:hydrolase activity"/>
    <property type="evidence" value="ECO:0007669"/>
    <property type="project" value="UniProtKB-KW"/>
</dbReference>
<reference evidence="12" key="1">
    <citation type="submission" date="2010-12" db="EMBL/GenBank/DDBJ databases">
        <title>The genome sequence of Filifactor alocis strain ATCC 35896.</title>
        <authorList>
            <consortium name="The Broad Institute Genome Sequencing Platform"/>
            <person name="Ward D."/>
            <person name="Earl A."/>
            <person name="Feldgarden M."/>
            <person name="Young S.K."/>
            <person name="Gargeya S."/>
            <person name="Zeng Q."/>
            <person name="Alvarado L."/>
            <person name="Berlin A."/>
            <person name="Bochicchio J."/>
            <person name="Chapman S.B."/>
            <person name="Chen Z."/>
            <person name="Freedman E."/>
            <person name="Gellesch M."/>
            <person name="Goldberg J."/>
            <person name="Griggs A."/>
            <person name="Gujja S."/>
            <person name="Heilman E."/>
            <person name="Heiman D."/>
            <person name="Howarth C."/>
            <person name="Mehta T."/>
            <person name="Neiman D."/>
            <person name="Pearson M."/>
            <person name="Roberts A."/>
            <person name="Saif S."/>
            <person name="Shea T."/>
            <person name="Shenoy N."/>
            <person name="Sisk P."/>
            <person name="Stolte C."/>
            <person name="Sykes S."/>
            <person name="White J."/>
            <person name="Yandava C."/>
            <person name="Izard J."/>
            <person name="Blanton J.M."/>
            <person name="Baranova O.V."/>
            <person name="Tanner A.C."/>
            <person name="Dewhirst F.E."/>
            <person name="Haas B."/>
            <person name="Nusbaum C."/>
            <person name="Birren B."/>
        </authorList>
    </citation>
    <scope>NUCLEOTIDE SEQUENCE [LARGE SCALE GENOMIC DNA]</scope>
    <source>
        <strain evidence="12">ATCC 35896 / D40 B5</strain>
    </source>
</reference>
<gene>
    <name evidence="11" type="ordered locus">HMPREF0389_00315</name>
</gene>